<dbReference type="GO" id="GO:0016740">
    <property type="term" value="F:transferase activity"/>
    <property type="evidence" value="ECO:0007669"/>
    <property type="project" value="UniProtKB-KW"/>
</dbReference>
<dbReference type="Pfam" id="PF18765">
    <property type="entry name" value="Polbeta"/>
    <property type="match status" value="1"/>
</dbReference>
<dbReference type="OrthoDB" id="9803106at2"/>
<dbReference type="SUPFAM" id="SSF81301">
    <property type="entry name" value="Nucleotidyltransferase"/>
    <property type="match status" value="1"/>
</dbReference>
<dbReference type="AlphaFoldDB" id="A0A0D8IAE1"/>
<dbReference type="PANTHER" id="PTHR33933:SF1">
    <property type="entry name" value="PROTEIN ADENYLYLTRANSFERASE MNTA-RELATED"/>
    <property type="match status" value="1"/>
</dbReference>
<dbReference type="PANTHER" id="PTHR33933">
    <property type="entry name" value="NUCLEOTIDYLTRANSFERASE"/>
    <property type="match status" value="1"/>
</dbReference>
<organism evidence="1 2">
    <name type="scientific">Clostridium aceticum</name>
    <dbReference type="NCBI Taxonomy" id="84022"/>
    <lineage>
        <taxon>Bacteria</taxon>
        <taxon>Bacillati</taxon>
        <taxon>Bacillota</taxon>
        <taxon>Clostridia</taxon>
        <taxon>Eubacteriales</taxon>
        <taxon>Clostridiaceae</taxon>
        <taxon>Clostridium</taxon>
    </lineage>
</organism>
<protein>
    <submittedName>
        <fullName evidence="1">Nucleotidyltransferase domain-containing protein</fullName>
    </submittedName>
</protein>
<accession>A0A0D8IAE1</accession>
<dbReference type="EMBL" id="CP009687">
    <property type="protein sequence ID" value="AKL93669.1"/>
    <property type="molecule type" value="Genomic_DNA"/>
</dbReference>
<dbReference type="InterPro" id="IPR052548">
    <property type="entry name" value="Type_VII_TA_antitoxin"/>
</dbReference>
<keyword evidence="2" id="KW-1185">Reference proteome</keyword>
<dbReference type="STRING" id="84022.CACET_c01510"/>
<dbReference type="Gene3D" id="3.30.460.10">
    <property type="entry name" value="Beta Polymerase, domain 2"/>
    <property type="match status" value="1"/>
</dbReference>
<evidence type="ECO:0000313" key="1">
    <source>
        <dbReference type="EMBL" id="AKL93669.1"/>
    </source>
</evidence>
<evidence type="ECO:0000313" key="2">
    <source>
        <dbReference type="Proteomes" id="UP000035704"/>
    </source>
</evidence>
<keyword evidence="1" id="KW-0808">Transferase</keyword>
<gene>
    <name evidence="1" type="ORF">CACET_c01510</name>
</gene>
<dbReference type="RefSeq" id="WP_044824655.1">
    <property type="nucleotide sequence ID" value="NZ_CP009687.1"/>
</dbReference>
<dbReference type="KEGG" id="cace:CACET_c01510"/>
<dbReference type="InterPro" id="IPR043519">
    <property type="entry name" value="NT_sf"/>
</dbReference>
<dbReference type="Proteomes" id="UP000035704">
    <property type="component" value="Chromosome"/>
</dbReference>
<sequence length="105" mass="12084">MKYGLKESILASILEVFSRHSKIEKVLLYGSRAKGNYKNGSDIDLTFIGKNINLEDINKLHLELDELYLPYSFDLSIFEKIENKDLIDHINRVGIIIYEGHKGTI</sequence>
<dbReference type="InterPro" id="IPR041633">
    <property type="entry name" value="Polbeta"/>
</dbReference>
<reference evidence="1 2" key="1">
    <citation type="submission" date="2014-10" db="EMBL/GenBank/DDBJ databases">
        <title>Genome sequence of Clostridium aceticum DSM 1496.</title>
        <authorList>
            <person name="Poehlein A."/>
            <person name="Schiel-Bengelsdorf B."/>
            <person name="Gottschalk G."/>
            <person name="Duerre P."/>
            <person name="Daniel R."/>
        </authorList>
    </citation>
    <scope>NUCLEOTIDE SEQUENCE [LARGE SCALE GENOMIC DNA]</scope>
    <source>
        <strain evidence="1 2">DSM 1496</strain>
    </source>
</reference>
<proteinExistence type="predicted"/>
<name>A0A0D8IAE1_9CLOT</name>
<dbReference type="CDD" id="cd05403">
    <property type="entry name" value="NT_KNTase_like"/>
    <property type="match status" value="1"/>
</dbReference>
<dbReference type="PATRIC" id="fig|84022.5.peg.4018"/>